<dbReference type="PANTHER" id="PTHR44203">
    <property type="entry name" value="ETO1-RELATED"/>
    <property type="match status" value="1"/>
</dbReference>
<dbReference type="EMBL" id="WJXA01000006">
    <property type="protein sequence ID" value="KAF7140200.1"/>
    <property type="molecule type" value="Genomic_DNA"/>
</dbReference>
<dbReference type="PANTHER" id="PTHR44203:SF8">
    <property type="entry name" value="ETHYLENE-OVERPRODUCTION PROTEIN 1"/>
    <property type="match status" value="1"/>
</dbReference>
<dbReference type="AlphaFoldDB" id="A0A834GQX4"/>
<organism evidence="1 2">
    <name type="scientific">Rhododendron simsii</name>
    <name type="common">Sims's rhododendron</name>
    <dbReference type="NCBI Taxonomy" id="118357"/>
    <lineage>
        <taxon>Eukaryota</taxon>
        <taxon>Viridiplantae</taxon>
        <taxon>Streptophyta</taxon>
        <taxon>Embryophyta</taxon>
        <taxon>Tracheophyta</taxon>
        <taxon>Spermatophyta</taxon>
        <taxon>Magnoliopsida</taxon>
        <taxon>eudicotyledons</taxon>
        <taxon>Gunneridae</taxon>
        <taxon>Pentapetalae</taxon>
        <taxon>asterids</taxon>
        <taxon>Ericales</taxon>
        <taxon>Ericaceae</taxon>
        <taxon>Ericoideae</taxon>
        <taxon>Rhodoreae</taxon>
        <taxon>Rhododendron</taxon>
    </lineage>
</organism>
<name>A0A834GQX4_RHOSS</name>
<dbReference type="GO" id="GO:0010105">
    <property type="term" value="P:negative regulation of ethylene-activated signaling pathway"/>
    <property type="evidence" value="ECO:0007669"/>
    <property type="project" value="InterPro"/>
</dbReference>
<evidence type="ECO:0000313" key="1">
    <source>
        <dbReference type="EMBL" id="KAF7140200.1"/>
    </source>
</evidence>
<gene>
    <name evidence="1" type="ORF">RHSIM_Rhsim06G0228000</name>
</gene>
<accession>A0A834GQX4</accession>
<reference evidence="1" key="1">
    <citation type="submission" date="2019-11" db="EMBL/GenBank/DDBJ databases">
        <authorList>
            <person name="Liu Y."/>
            <person name="Hou J."/>
            <person name="Li T.-Q."/>
            <person name="Guan C.-H."/>
            <person name="Wu X."/>
            <person name="Wu H.-Z."/>
            <person name="Ling F."/>
            <person name="Zhang R."/>
            <person name="Shi X.-G."/>
            <person name="Ren J.-P."/>
            <person name="Chen E.-F."/>
            <person name="Sun J.-M."/>
        </authorList>
    </citation>
    <scope>NUCLEOTIDE SEQUENCE</scope>
    <source>
        <strain evidence="1">Adult_tree_wgs_1</strain>
        <tissue evidence="1">Leaves</tissue>
    </source>
</reference>
<keyword evidence="2" id="KW-1185">Reference proteome</keyword>
<dbReference type="InterPro" id="IPR044631">
    <property type="entry name" value="ETO1-like"/>
</dbReference>
<protein>
    <submittedName>
        <fullName evidence="1">Uncharacterized protein</fullName>
    </submittedName>
</protein>
<proteinExistence type="predicted"/>
<evidence type="ECO:0000313" key="2">
    <source>
        <dbReference type="Proteomes" id="UP000626092"/>
    </source>
</evidence>
<dbReference type="Proteomes" id="UP000626092">
    <property type="component" value="Unassembled WGS sequence"/>
</dbReference>
<dbReference type="OrthoDB" id="1899679at2759"/>
<sequence length="129" mass="15553">MCASTYEKRLEYYDRDMAKSDLWMALQLDPLRTYRYRAAVLMDDHKDAEAISELSKAITFKPDLQLLHLLTAFHDSMGDYIVYISTRRVLFFWIWKDSGLDLQWPRRKKKLKEERINVLNEKQEQMETI</sequence>
<comment type="caution">
    <text evidence="1">The sequence shown here is derived from an EMBL/GenBank/DDBJ whole genome shotgun (WGS) entry which is preliminary data.</text>
</comment>